<dbReference type="InterPro" id="IPR045886">
    <property type="entry name" value="ThiF/MoeB/HesA"/>
</dbReference>
<evidence type="ECO:0000256" key="7">
    <source>
        <dbReference type="RuleBase" id="RU366022"/>
    </source>
</evidence>
<feature type="active site" description="Glycyl thioester intermediate" evidence="6">
    <location>
        <position position="550"/>
    </location>
</feature>
<dbReference type="InterPro" id="IPR042522">
    <property type="entry name" value="Atg7_N_1"/>
</dbReference>
<dbReference type="InterPro" id="IPR032197">
    <property type="entry name" value="Atg7_N"/>
</dbReference>
<evidence type="ECO:0000256" key="2">
    <source>
        <dbReference type="ARBA" id="ARBA00017647"/>
    </source>
</evidence>
<dbReference type="GO" id="GO:0000422">
    <property type="term" value="P:autophagy of mitochondrion"/>
    <property type="evidence" value="ECO:0007669"/>
    <property type="project" value="TreeGrafter"/>
</dbReference>
<dbReference type="NCBIfam" id="TIGR01381">
    <property type="entry name" value="E1_like_apg7"/>
    <property type="match status" value="1"/>
</dbReference>
<evidence type="ECO:0000256" key="4">
    <source>
        <dbReference type="ARBA" id="ARBA00022927"/>
    </source>
</evidence>
<sequence>MDTGTKLEYYPFSSTINPSFWHKLTEIKLDVDKLNEHNRPIWGYYSNLNLNKCKTSLFEVDSTSFNGHYSNQKVYIPVLGMLLNKNTIEQFKECDKNSLVQTEGKKLWGDIKSDKLLTDPFRLNSFLVLSFADLKKYHYYYWFCYLAPTTLEVKLLKITPIEDLFSNSINDLFTSYNELDIKEKPFFLLKRHCDGLQILPLSRIKDVNSANASDFYYGFSDPSGSGQHPGWPIRNYILLILHYCPFLQGSTVNLFAFRLSRSGVTTDCSHSLVFTTVFPLVNLDELMESDTAWIGWEKNERGKFGPRLSNMRNSIDPQCLAETAVDLNLKLIKWQLLPNINLEKIKCSKCLLLGSGTLGCSVARNLLAWGVRTITFVDNALVSFSNPVRQNLFTYEDCLESKTKADAAAQNLRKVFPGVHSKGYNLTIPMPGHPVGEILLDQTKSNVETLTELISTHDIIFLLMDSRESRWLPTLLGTINKKIVINAALGFDTYLVMRYGIRCADTADEALSCSTEGFKAIPGNKLGCYFCNDVTAPGNSLAKRTLDQQCTVTRPGVSAIASALAVELAVSILQHPRGASAPAFYKANNQDLGDDCGPEESILGAVPHSIRGFLSMFNHVMPATEKYKQCVACSDIVIAEYEASGFDFLLKVFNSCKYLEELTGLSDIHNEIGNLEVWDFDEINESD</sequence>
<dbReference type="GO" id="GO:0006995">
    <property type="term" value="P:cellular response to nitrogen starvation"/>
    <property type="evidence" value="ECO:0007669"/>
    <property type="project" value="TreeGrafter"/>
</dbReference>
<evidence type="ECO:0000313" key="10">
    <source>
        <dbReference type="EMBL" id="JAV95687.1"/>
    </source>
</evidence>
<dbReference type="InterPro" id="IPR006285">
    <property type="entry name" value="Atg7"/>
</dbReference>
<dbReference type="Pfam" id="PF00899">
    <property type="entry name" value="ThiF"/>
    <property type="match status" value="1"/>
</dbReference>
<dbReference type="GO" id="GO:0015031">
    <property type="term" value="P:protein transport"/>
    <property type="evidence" value="ECO:0007669"/>
    <property type="project" value="UniProtKB-UniRule"/>
</dbReference>
<dbReference type="Gene3D" id="3.40.50.720">
    <property type="entry name" value="NAD(P)-binding Rossmann-like Domain"/>
    <property type="match status" value="1"/>
</dbReference>
<reference evidence="10" key="1">
    <citation type="journal article" date="2016" name="Sci. Rep.">
        <title>Molecular characterization of firefly nuptial gifts: a multi-omics approach sheds light on postcopulatory sexual selection.</title>
        <authorList>
            <person name="Al-Wathiqui N."/>
            <person name="Fallon T.R."/>
            <person name="South A."/>
            <person name="Weng J.K."/>
            <person name="Lewis S.M."/>
        </authorList>
    </citation>
    <scope>NUCLEOTIDE SEQUENCE</scope>
</reference>
<dbReference type="Pfam" id="PF16420">
    <property type="entry name" value="ATG7_N"/>
    <property type="match status" value="1"/>
</dbReference>
<dbReference type="FunFam" id="3.40.50.720:FF:000243">
    <property type="entry name" value="Ubiquitin-like modifier-activating enzyme ATG7"/>
    <property type="match status" value="1"/>
</dbReference>
<name>A0A1Y1NIW5_PHOPY</name>
<dbReference type="EMBL" id="GEZM01006605">
    <property type="protein sequence ID" value="JAV95687.1"/>
    <property type="molecule type" value="Transcribed_RNA"/>
</dbReference>
<comment type="function">
    <text evidence="7">E1-like activating enzyme involved in the 2 ubiquitin-like systems required for autophagy.</text>
</comment>
<dbReference type="GO" id="GO:0000407">
    <property type="term" value="C:phagophore assembly site"/>
    <property type="evidence" value="ECO:0007669"/>
    <property type="project" value="UniProtKB-SubCell"/>
</dbReference>
<feature type="domain" description="Ubiquitin-like modifier-activating enzyme Atg7 N-terminal" evidence="9">
    <location>
        <begin position="7"/>
        <end position="314"/>
    </location>
</feature>
<dbReference type="GO" id="GO:0019779">
    <property type="term" value="F:Atg8 activating enzyme activity"/>
    <property type="evidence" value="ECO:0007669"/>
    <property type="project" value="TreeGrafter"/>
</dbReference>
<keyword evidence="3 7" id="KW-0813">Transport</keyword>
<dbReference type="InterPro" id="IPR000594">
    <property type="entry name" value="ThiF_NAD_FAD-bd"/>
</dbReference>
<feature type="domain" description="THIF-type NAD/FAD binding fold" evidence="8">
    <location>
        <begin position="332"/>
        <end position="589"/>
    </location>
</feature>
<comment type="subunit">
    <text evidence="7">Homodimer.</text>
</comment>
<keyword evidence="4 7" id="KW-0653">Protein transport</keyword>
<evidence type="ECO:0000256" key="6">
    <source>
        <dbReference type="PIRSR" id="PIRSR606285-1"/>
    </source>
</evidence>
<dbReference type="InterPro" id="IPR035985">
    <property type="entry name" value="Ubiquitin-activating_enz"/>
</dbReference>
<dbReference type="FunFam" id="3.40.140.70:FF:000001">
    <property type="entry name" value="Ubiquitin-like modifier-activating enzyme atg7"/>
    <property type="match status" value="1"/>
</dbReference>
<dbReference type="PANTHER" id="PTHR10953:SF3">
    <property type="entry name" value="UBIQUITIN-LIKE MODIFIER-ACTIVATING ENZYME ATG7"/>
    <property type="match status" value="1"/>
</dbReference>
<dbReference type="CDD" id="cd01486">
    <property type="entry name" value="Apg7"/>
    <property type="match status" value="1"/>
</dbReference>
<keyword evidence="5 7" id="KW-0072">Autophagy</keyword>
<proteinExistence type="inferred from homology"/>
<evidence type="ECO:0000256" key="1">
    <source>
        <dbReference type="ARBA" id="ARBA00010931"/>
    </source>
</evidence>
<dbReference type="Gene3D" id="3.40.140.100">
    <property type="entry name" value="Ubiquitin-like modifier-activating enzyme ATG7 C-terminal domain"/>
    <property type="match status" value="1"/>
</dbReference>
<comment type="subcellular location">
    <subcellularLocation>
        <location evidence="7">Cytoplasm</location>
    </subcellularLocation>
    <subcellularLocation>
        <location evidence="7">Preautophagosomal structure</location>
    </subcellularLocation>
</comment>
<dbReference type="Gene3D" id="3.40.140.70">
    <property type="entry name" value="Ubiquitin-like modifier-activating enzyme ATG7 N-terminal domain"/>
    <property type="match status" value="1"/>
</dbReference>
<dbReference type="InterPro" id="IPR042523">
    <property type="entry name" value="Atg7_N_2"/>
</dbReference>
<keyword evidence="7" id="KW-0963">Cytoplasm</keyword>
<keyword evidence="7" id="KW-0833">Ubl conjugation pathway</keyword>
<organism evidence="10">
    <name type="scientific">Photinus pyralis</name>
    <name type="common">Common eastern firefly</name>
    <name type="synonym">Lampyris pyralis</name>
    <dbReference type="NCBI Taxonomy" id="7054"/>
    <lineage>
        <taxon>Eukaryota</taxon>
        <taxon>Metazoa</taxon>
        <taxon>Ecdysozoa</taxon>
        <taxon>Arthropoda</taxon>
        <taxon>Hexapoda</taxon>
        <taxon>Insecta</taxon>
        <taxon>Pterygota</taxon>
        <taxon>Neoptera</taxon>
        <taxon>Endopterygota</taxon>
        <taxon>Coleoptera</taxon>
        <taxon>Polyphaga</taxon>
        <taxon>Elateriformia</taxon>
        <taxon>Elateroidea</taxon>
        <taxon>Lampyridae</taxon>
        <taxon>Lampyrinae</taxon>
        <taxon>Photinus</taxon>
    </lineage>
</organism>
<dbReference type="SUPFAM" id="SSF69572">
    <property type="entry name" value="Activating enzymes of the ubiquitin-like proteins"/>
    <property type="match status" value="1"/>
</dbReference>
<evidence type="ECO:0000259" key="8">
    <source>
        <dbReference type="Pfam" id="PF00899"/>
    </source>
</evidence>
<dbReference type="AlphaFoldDB" id="A0A1Y1NIW5"/>
<dbReference type="GO" id="GO:0019778">
    <property type="term" value="F:Atg12 activating enzyme activity"/>
    <property type="evidence" value="ECO:0007669"/>
    <property type="project" value="TreeGrafter"/>
</dbReference>
<dbReference type="PANTHER" id="PTHR10953">
    <property type="entry name" value="UBIQUITIN-ACTIVATING ENZYME E1"/>
    <property type="match status" value="1"/>
</dbReference>
<protein>
    <recommendedName>
        <fullName evidence="2 7">Ubiquitin-like modifier-activating enzyme ATG7</fullName>
    </recommendedName>
    <alternativeName>
        <fullName evidence="7">Autophagy-related protein 7</fullName>
    </alternativeName>
</protein>
<dbReference type="GO" id="GO:0032446">
    <property type="term" value="P:protein modification by small protein conjugation"/>
    <property type="evidence" value="ECO:0007669"/>
    <property type="project" value="TreeGrafter"/>
</dbReference>
<dbReference type="GO" id="GO:0000045">
    <property type="term" value="P:autophagosome assembly"/>
    <property type="evidence" value="ECO:0007669"/>
    <property type="project" value="TreeGrafter"/>
</dbReference>
<evidence type="ECO:0000256" key="3">
    <source>
        <dbReference type="ARBA" id="ARBA00022448"/>
    </source>
</evidence>
<dbReference type="GO" id="GO:0034727">
    <property type="term" value="P:piecemeal microautophagy of the nucleus"/>
    <property type="evidence" value="ECO:0007669"/>
    <property type="project" value="TreeGrafter"/>
</dbReference>
<evidence type="ECO:0000256" key="5">
    <source>
        <dbReference type="ARBA" id="ARBA00023006"/>
    </source>
</evidence>
<evidence type="ECO:0000259" key="9">
    <source>
        <dbReference type="Pfam" id="PF16420"/>
    </source>
</evidence>
<accession>A0A1Y1NIW5</accession>
<comment type="similarity">
    <text evidence="1 7">Belongs to the ATG7 family.</text>
</comment>